<protein>
    <submittedName>
        <fullName evidence="1">Uncharacterized protein</fullName>
    </submittedName>
</protein>
<name>A0ABN3GBG2_9ACTN</name>
<comment type="caution">
    <text evidence="1">The sequence shown here is derived from an EMBL/GenBank/DDBJ whole genome shotgun (WGS) entry which is preliminary data.</text>
</comment>
<evidence type="ECO:0000313" key="2">
    <source>
        <dbReference type="Proteomes" id="UP001501444"/>
    </source>
</evidence>
<reference evidence="1 2" key="1">
    <citation type="journal article" date="2019" name="Int. J. Syst. Evol. Microbiol.">
        <title>The Global Catalogue of Microorganisms (GCM) 10K type strain sequencing project: providing services to taxonomists for standard genome sequencing and annotation.</title>
        <authorList>
            <consortium name="The Broad Institute Genomics Platform"/>
            <consortium name="The Broad Institute Genome Sequencing Center for Infectious Disease"/>
            <person name="Wu L."/>
            <person name="Ma J."/>
        </authorList>
    </citation>
    <scope>NUCLEOTIDE SEQUENCE [LARGE SCALE GENOMIC DNA]</scope>
    <source>
        <strain evidence="1 2">JCM 3272</strain>
    </source>
</reference>
<dbReference type="Proteomes" id="UP001501444">
    <property type="component" value="Unassembled WGS sequence"/>
</dbReference>
<gene>
    <name evidence="1" type="ORF">GCM10010170_035030</name>
</gene>
<sequence>MAAERGARMTSVTEVPYDADGNLLHFADRWAKPDRWVPNEPFKATLEVEGTVSGRSAKYLIWRAVDGRRFPMFVTDCVDLLRRADVAMGVVEATWIVRKRGQNYGVALAPEGRAT</sequence>
<accession>A0ABN3GBG2</accession>
<evidence type="ECO:0000313" key="1">
    <source>
        <dbReference type="EMBL" id="GAA2347431.1"/>
    </source>
</evidence>
<proteinExistence type="predicted"/>
<keyword evidence="2" id="KW-1185">Reference proteome</keyword>
<organism evidence="1 2">
    <name type="scientific">Dactylosporangium salmoneum</name>
    <dbReference type="NCBI Taxonomy" id="53361"/>
    <lineage>
        <taxon>Bacteria</taxon>
        <taxon>Bacillati</taxon>
        <taxon>Actinomycetota</taxon>
        <taxon>Actinomycetes</taxon>
        <taxon>Micromonosporales</taxon>
        <taxon>Micromonosporaceae</taxon>
        <taxon>Dactylosporangium</taxon>
    </lineage>
</organism>
<dbReference type="RefSeq" id="WP_344613453.1">
    <property type="nucleotide sequence ID" value="NZ_BAAARV010000025.1"/>
</dbReference>
<dbReference type="EMBL" id="BAAARV010000025">
    <property type="protein sequence ID" value="GAA2347431.1"/>
    <property type="molecule type" value="Genomic_DNA"/>
</dbReference>